<evidence type="ECO:0000256" key="3">
    <source>
        <dbReference type="ARBA" id="ARBA00023163"/>
    </source>
</evidence>
<keyword evidence="2" id="KW-0238">DNA-binding</keyword>
<dbReference type="InterPro" id="IPR029016">
    <property type="entry name" value="GAF-like_dom_sf"/>
</dbReference>
<evidence type="ECO:0000313" key="7">
    <source>
        <dbReference type="Proteomes" id="UP000248916"/>
    </source>
</evidence>
<dbReference type="Gene3D" id="1.10.10.10">
    <property type="entry name" value="Winged helix-like DNA-binding domain superfamily/Winged helix DNA-binding domain"/>
    <property type="match status" value="1"/>
</dbReference>
<dbReference type="PANTHER" id="PTHR30136:SF24">
    <property type="entry name" value="HTH-TYPE TRANSCRIPTIONAL REPRESSOR ALLR"/>
    <property type="match status" value="1"/>
</dbReference>
<evidence type="ECO:0000313" key="6">
    <source>
        <dbReference type="EMBL" id="PZX14919.1"/>
    </source>
</evidence>
<dbReference type="SUPFAM" id="SSF55781">
    <property type="entry name" value="GAF domain-like"/>
    <property type="match status" value="1"/>
</dbReference>
<dbReference type="Gene3D" id="3.30.450.40">
    <property type="match status" value="1"/>
</dbReference>
<dbReference type="Pfam" id="PF09339">
    <property type="entry name" value="HTH_IclR"/>
    <property type="match status" value="1"/>
</dbReference>
<dbReference type="InterPro" id="IPR014757">
    <property type="entry name" value="Tscrpt_reg_IclR_C"/>
</dbReference>
<dbReference type="GO" id="GO:0045892">
    <property type="term" value="P:negative regulation of DNA-templated transcription"/>
    <property type="evidence" value="ECO:0007669"/>
    <property type="project" value="TreeGrafter"/>
</dbReference>
<dbReference type="InterPro" id="IPR036388">
    <property type="entry name" value="WH-like_DNA-bd_sf"/>
</dbReference>
<sequence length="255" mass="27825">MNNIKSAVRVLDILEVLSTRAAPMRFADLARELSIPKSSLHGLMGTLVSRGYVMRDEADRYRMVDGLRDGFNWIGGFRARLQAVAAPIIAATRDRIGETVFVCVQRPDLDVTLVCKAVSERPIRYDAAEQSRLPAYATVMGRVLLAHSEPDAVDAYFARTELHAFTARSVTGEAALRAELARIREAGYGTIEEEFAEGGCGIAAPIRDAKGNVVAVVDIATVAQRYRERSDEMRDAALETAAQISQRLGRAGSQA</sequence>
<dbReference type="EMBL" id="QKZL01000012">
    <property type="protein sequence ID" value="PZX14919.1"/>
    <property type="molecule type" value="Genomic_DNA"/>
</dbReference>
<name>A0A2W7PZF8_9RHOB</name>
<evidence type="ECO:0000259" key="4">
    <source>
        <dbReference type="PROSITE" id="PS51077"/>
    </source>
</evidence>
<dbReference type="Proteomes" id="UP000248916">
    <property type="component" value="Unassembled WGS sequence"/>
</dbReference>
<dbReference type="SMART" id="SM00346">
    <property type="entry name" value="HTH_ICLR"/>
    <property type="match status" value="1"/>
</dbReference>
<organism evidence="6 7">
    <name type="scientific">Palleronia aestuarii</name>
    <dbReference type="NCBI Taxonomy" id="568105"/>
    <lineage>
        <taxon>Bacteria</taxon>
        <taxon>Pseudomonadati</taxon>
        <taxon>Pseudomonadota</taxon>
        <taxon>Alphaproteobacteria</taxon>
        <taxon>Rhodobacterales</taxon>
        <taxon>Roseobacteraceae</taxon>
        <taxon>Palleronia</taxon>
    </lineage>
</organism>
<feature type="domain" description="IclR-ED" evidence="5">
    <location>
        <begin position="65"/>
        <end position="250"/>
    </location>
</feature>
<dbReference type="RefSeq" id="WP_111537876.1">
    <property type="nucleotide sequence ID" value="NZ_QKZL01000012.1"/>
</dbReference>
<dbReference type="SUPFAM" id="SSF46785">
    <property type="entry name" value="Winged helix' DNA-binding domain"/>
    <property type="match status" value="1"/>
</dbReference>
<comment type="caution">
    <text evidence="6">The sequence shown here is derived from an EMBL/GenBank/DDBJ whole genome shotgun (WGS) entry which is preliminary data.</text>
</comment>
<proteinExistence type="predicted"/>
<protein>
    <submittedName>
        <fullName evidence="6">IclR family transcriptional regulator</fullName>
    </submittedName>
</protein>
<gene>
    <name evidence="6" type="ORF">LX81_02770</name>
</gene>
<dbReference type="OrthoDB" id="9807558at2"/>
<dbReference type="InterPro" id="IPR050707">
    <property type="entry name" value="HTH_MetabolicPath_Reg"/>
</dbReference>
<dbReference type="InterPro" id="IPR005471">
    <property type="entry name" value="Tscrpt_reg_IclR_N"/>
</dbReference>
<dbReference type="PANTHER" id="PTHR30136">
    <property type="entry name" value="HELIX-TURN-HELIX TRANSCRIPTIONAL REGULATOR, ICLR FAMILY"/>
    <property type="match status" value="1"/>
</dbReference>
<dbReference type="GO" id="GO:0003700">
    <property type="term" value="F:DNA-binding transcription factor activity"/>
    <property type="evidence" value="ECO:0007669"/>
    <property type="project" value="TreeGrafter"/>
</dbReference>
<keyword evidence="7" id="KW-1185">Reference proteome</keyword>
<accession>A0A2W7PZF8</accession>
<evidence type="ECO:0000256" key="1">
    <source>
        <dbReference type="ARBA" id="ARBA00023015"/>
    </source>
</evidence>
<dbReference type="PROSITE" id="PS51077">
    <property type="entry name" value="HTH_ICLR"/>
    <property type="match status" value="1"/>
</dbReference>
<keyword evidence="1" id="KW-0805">Transcription regulation</keyword>
<reference evidence="6 7" key="1">
    <citation type="submission" date="2018-06" db="EMBL/GenBank/DDBJ databases">
        <title>Genomic Encyclopedia of Archaeal and Bacterial Type Strains, Phase II (KMG-II): from individual species to whole genera.</title>
        <authorList>
            <person name="Goeker M."/>
        </authorList>
    </citation>
    <scope>NUCLEOTIDE SEQUENCE [LARGE SCALE GENOMIC DNA]</scope>
    <source>
        <strain evidence="6 7">DSM 22009</strain>
    </source>
</reference>
<dbReference type="InterPro" id="IPR036390">
    <property type="entry name" value="WH_DNA-bd_sf"/>
</dbReference>
<dbReference type="GO" id="GO:0003677">
    <property type="term" value="F:DNA binding"/>
    <property type="evidence" value="ECO:0007669"/>
    <property type="project" value="UniProtKB-KW"/>
</dbReference>
<feature type="domain" description="HTH iclR-type" evidence="4">
    <location>
        <begin position="4"/>
        <end position="65"/>
    </location>
</feature>
<dbReference type="PROSITE" id="PS51078">
    <property type="entry name" value="ICLR_ED"/>
    <property type="match status" value="1"/>
</dbReference>
<evidence type="ECO:0000259" key="5">
    <source>
        <dbReference type="PROSITE" id="PS51078"/>
    </source>
</evidence>
<evidence type="ECO:0000256" key="2">
    <source>
        <dbReference type="ARBA" id="ARBA00023125"/>
    </source>
</evidence>
<dbReference type="Pfam" id="PF01614">
    <property type="entry name" value="IclR_C"/>
    <property type="match status" value="1"/>
</dbReference>
<dbReference type="AlphaFoldDB" id="A0A2W7PZF8"/>
<keyword evidence="3" id="KW-0804">Transcription</keyword>